<reference evidence="1" key="1">
    <citation type="submission" date="2007-03" db="EMBL/GenBank/DDBJ databases">
        <title>Annotation of Culex pipiens quinquefasciatus.</title>
        <authorList>
            <consortium name="The Broad Institute Genome Sequencing Platform"/>
            <person name="Atkinson P.W."/>
            <person name="Hemingway J."/>
            <person name="Christensen B.M."/>
            <person name="Higgs S."/>
            <person name="Kodira C."/>
            <person name="Hannick L."/>
            <person name="Megy K."/>
            <person name="O'Leary S."/>
            <person name="Pearson M."/>
            <person name="Haas B.J."/>
            <person name="Mauceli E."/>
            <person name="Wortman J.R."/>
            <person name="Lee N.H."/>
            <person name="Guigo R."/>
            <person name="Stanke M."/>
            <person name="Alvarado L."/>
            <person name="Amedeo P."/>
            <person name="Antoine C.H."/>
            <person name="Arensburger P."/>
            <person name="Bidwell S.L."/>
            <person name="Crawford M."/>
            <person name="Camaro F."/>
            <person name="Devon K."/>
            <person name="Engels R."/>
            <person name="Hammond M."/>
            <person name="Howarth C."/>
            <person name="Koehrsen M."/>
            <person name="Lawson D."/>
            <person name="Montgomery P."/>
            <person name="Nene V."/>
            <person name="Nusbaum C."/>
            <person name="Puiu D."/>
            <person name="Romero-Severson J."/>
            <person name="Severson D.W."/>
            <person name="Shumway M."/>
            <person name="Sisk P."/>
            <person name="Stolte C."/>
            <person name="Zeng Q."/>
            <person name="Eisenstadt E."/>
            <person name="Fraser-Liggett C."/>
            <person name="Strausberg R."/>
            <person name="Galagan J."/>
            <person name="Birren B."/>
            <person name="Collins F.H."/>
        </authorList>
    </citation>
    <scope>NUCLEOTIDE SEQUENCE [LARGE SCALE GENOMIC DNA]</scope>
    <source>
        <strain evidence="1">JHB</strain>
    </source>
</reference>
<dbReference type="KEGG" id="cqu:CpipJ_CPIJ014997"/>
<dbReference type="EnsemblMetazoa" id="CPIJ014997-RA">
    <property type="protein sequence ID" value="CPIJ014997-PA"/>
    <property type="gene ID" value="CPIJ014997"/>
</dbReference>
<evidence type="ECO:0000313" key="1">
    <source>
        <dbReference type="EMBL" id="EDS41272.1"/>
    </source>
</evidence>
<evidence type="ECO:0000313" key="2">
    <source>
        <dbReference type="EnsemblMetazoa" id="CPIJ014997-PA"/>
    </source>
</evidence>
<accession>B0X6C2</accession>
<dbReference type="VEuPathDB" id="VectorBase:CPIJ014997"/>
<dbReference type="eggNOG" id="KOG3621">
    <property type="taxonomic scope" value="Eukaryota"/>
</dbReference>
<dbReference type="HOGENOM" id="CLU_2814969_0_0_1"/>
<keyword evidence="3" id="KW-1185">Reference proteome</keyword>
<dbReference type="Proteomes" id="UP000002320">
    <property type="component" value="Unassembled WGS sequence"/>
</dbReference>
<evidence type="ECO:0000313" key="3">
    <source>
        <dbReference type="Proteomes" id="UP000002320"/>
    </source>
</evidence>
<name>B0X6C2_CULQU</name>
<protein>
    <submittedName>
        <fullName evidence="1 2">Uncharacterized protein</fullName>
    </submittedName>
</protein>
<sequence>MELREWSPLVGLVNRIPATVQRGLLFYDVSITCVDMVDEFLALGTNVGIVFWYNRRSDTVEKLQGEP</sequence>
<dbReference type="OrthoDB" id="9930272at2759"/>
<dbReference type="EMBL" id="DS232410">
    <property type="protein sequence ID" value="EDS41272.1"/>
    <property type="molecule type" value="Genomic_DNA"/>
</dbReference>
<dbReference type="AlphaFoldDB" id="B0X6C2"/>
<dbReference type="InParanoid" id="B0X6C2"/>
<dbReference type="VEuPathDB" id="VectorBase:CQUJHB007864"/>
<reference evidence="2" key="2">
    <citation type="submission" date="2021-02" db="UniProtKB">
        <authorList>
            <consortium name="EnsemblMetazoa"/>
        </authorList>
    </citation>
    <scope>IDENTIFICATION</scope>
    <source>
        <strain evidence="2">JHB</strain>
    </source>
</reference>
<organism>
    <name type="scientific">Culex quinquefasciatus</name>
    <name type="common">Southern house mosquito</name>
    <name type="synonym">Culex pungens</name>
    <dbReference type="NCBI Taxonomy" id="7176"/>
    <lineage>
        <taxon>Eukaryota</taxon>
        <taxon>Metazoa</taxon>
        <taxon>Ecdysozoa</taxon>
        <taxon>Arthropoda</taxon>
        <taxon>Hexapoda</taxon>
        <taxon>Insecta</taxon>
        <taxon>Pterygota</taxon>
        <taxon>Neoptera</taxon>
        <taxon>Endopterygota</taxon>
        <taxon>Diptera</taxon>
        <taxon>Nematocera</taxon>
        <taxon>Culicoidea</taxon>
        <taxon>Culicidae</taxon>
        <taxon>Culicinae</taxon>
        <taxon>Culicini</taxon>
        <taxon>Culex</taxon>
        <taxon>Culex</taxon>
    </lineage>
</organism>
<proteinExistence type="predicted"/>
<gene>
    <name evidence="2" type="primary">6048241</name>
    <name evidence="1" type="ORF">CpipJ_CPIJ014997</name>
</gene>